<accession>A0A2P2QPR8</accession>
<sequence length="45" mass="5280">MYVCIYICMYNLFSSCKMRMRGHFLPQKASGVELSCYFVMGKEDV</sequence>
<evidence type="ECO:0000313" key="1">
    <source>
        <dbReference type="EMBL" id="MBX69000.1"/>
    </source>
</evidence>
<name>A0A2P2QPR8_RHIMU</name>
<reference evidence="1" key="1">
    <citation type="submission" date="2018-02" db="EMBL/GenBank/DDBJ databases">
        <title>Rhizophora mucronata_Transcriptome.</title>
        <authorList>
            <person name="Meera S.P."/>
            <person name="Sreeshan A."/>
            <person name="Augustine A."/>
        </authorList>
    </citation>
    <scope>NUCLEOTIDE SEQUENCE</scope>
    <source>
        <tissue evidence="1">Leaf</tissue>
    </source>
</reference>
<dbReference type="EMBL" id="GGEC01088516">
    <property type="protein sequence ID" value="MBX69000.1"/>
    <property type="molecule type" value="Transcribed_RNA"/>
</dbReference>
<protein>
    <submittedName>
        <fullName evidence="1">Uncharacterized protein</fullName>
    </submittedName>
</protein>
<dbReference type="AlphaFoldDB" id="A0A2P2QPR8"/>
<proteinExistence type="predicted"/>
<organism evidence="1">
    <name type="scientific">Rhizophora mucronata</name>
    <name type="common">Asiatic mangrove</name>
    <dbReference type="NCBI Taxonomy" id="61149"/>
    <lineage>
        <taxon>Eukaryota</taxon>
        <taxon>Viridiplantae</taxon>
        <taxon>Streptophyta</taxon>
        <taxon>Embryophyta</taxon>
        <taxon>Tracheophyta</taxon>
        <taxon>Spermatophyta</taxon>
        <taxon>Magnoliopsida</taxon>
        <taxon>eudicotyledons</taxon>
        <taxon>Gunneridae</taxon>
        <taxon>Pentapetalae</taxon>
        <taxon>rosids</taxon>
        <taxon>fabids</taxon>
        <taxon>Malpighiales</taxon>
        <taxon>Rhizophoraceae</taxon>
        <taxon>Rhizophora</taxon>
    </lineage>
</organism>